<organism evidence="1 2">
    <name type="scientific">Ceratopteris richardii</name>
    <name type="common">Triangle waterfern</name>
    <dbReference type="NCBI Taxonomy" id="49495"/>
    <lineage>
        <taxon>Eukaryota</taxon>
        <taxon>Viridiplantae</taxon>
        <taxon>Streptophyta</taxon>
        <taxon>Embryophyta</taxon>
        <taxon>Tracheophyta</taxon>
        <taxon>Polypodiopsida</taxon>
        <taxon>Polypodiidae</taxon>
        <taxon>Polypodiales</taxon>
        <taxon>Pteridineae</taxon>
        <taxon>Pteridaceae</taxon>
        <taxon>Parkerioideae</taxon>
        <taxon>Ceratopteris</taxon>
    </lineage>
</organism>
<sequence length="88" mass="9995">MQRKASYHHPWKSLSTLSIAHEGVLVMVWEETSMLLEESEILELSCMFSDMLLEESEILELSCMFSDSVHGLKQFAESAKVQCLSPDS</sequence>
<protein>
    <submittedName>
        <fullName evidence="1">Uncharacterized protein</fullName>
    </submittedName>
</protein>
<name>A0A8T2SPF1_CERRI</name>
<dbReference type="EMBL" id="CM035423">
    <property type="protein sequence ID" value="KAH7365102.1"/>
    <property type="molecule type" value="Genomic_DNA"/>
</dbReference>
<evidence type="ECO:0000313" key="2">
    <source>
        <dbReference type="Proteomes" id="UP000825935"/>
    </source>
</evidence>
<comment type="caution">
    <text evidence="1">The sequence shown here is derived from an EMBL/GenBank/DDBJ whole genome shotgun (WGS) entry which is preliminary data.</text>
</comment>
<evidence type="ECO:0000313" key="1">
    <source>
        <dbReference type="EMBL" id="KAH7365102.1"/>
    </source>
</evidence>
<accession>A0A8T2SPF1</accession>
<gene>
    <name evidence="1" type="ORF">KP509_18G009000</name>
</gene>
<dbReference type="AlphaFoldDB" id="A0A8T2SPF1"/>
<keyword evidence="2" id="KW-1185">Reference proteome</keyword>
<proteinExistence type="predicted"/>
<reference evidence="1" key="1">
    <citation type="submission" date="2021-08" db="EMBL/GenBank/DDBJ databases">
        <title>WGS assembly of Ceratopteris richardii.</title>
        <authorList>
            <person name="Marchant D.B."/>
            <person name="Chen G."/>
            <person name="Jenkins J."/>
            <person name="Shu S."/>
            <person name="Leebens-Mack J."/>
            <person name="Grimwood J."/>
            <person name="Schmutz J."/>
            <person name="Soltis P."/>
            <person name="Soltis D."/>
            <person name="Chen Z.-H."/>
        </authorList>
    </citation>
    <scope>NUCLEOTIDE SEQUENCE</scope>
    <source>
        <strain evidence="1">Whitten #5841</strain>
        <tissue evidence="1">Leaf</tissue>
    </source>
</reference>
<dbReference type="Proteomes" id="UP000825935">
    <property type="component" value="Chromosome 18"/>
</dbReference>